<gene>
    <name evidence="1" type="ORF">Aconfl_02610</name>
</gene>
<organism evidence="1 2">
    <name type="scientific">Algoriphagus confluentis</name>
    <dbReference type="NCBI Taxonomy" id="1697556"/>
    <lineage>
        <taxon>Bacteria</taxon>
        <taxon>Pseudomonadati</taxon>
        <taxon>Bacteroidota</taxon>
        <taxon>Cytophagia</taxon>
        <taxon>Cytophagales</taxon>
        <taxon>Cyclobacteriaceae</taxon>
        <taxon>Algoriphagus</taxon>
    </lineage>
</organism>
<sequence>MAKNIFGEELEMCCNNPMTGFFRDGFCKTGPQDLGTHTVCAVITQEFLEYTLSMGNDLITPIPEYLFPGLKPGDRWCLCALRWLEAYRAGKAPAVVLEATHEKTLEIIPMNILVGFAYQR</sequence>
<evidence type="ECO:0000313" key="2">
    <source>
        <dbReference type="Proteomes" id="UP001338309"/>
    </source>
</evidence>
<keyword evidence="2" id="KW-1185">Reference proteome</keyword>
<evidence type="ECO:0000313" key="1">
    <source>
        <dbReference type="EMBL" id="GMQ27619.1"/>
    </source>
</evidence>
<dbReference type="RefSeq" id="WP_338222428.1">
    <property type="nucleotide sequence ID" value="NZ_BTPD01000001.1"/>
</dbReference>
<reference evidence="1 2" key="1">
    <citation type="submission" date="2023-08" db="EMBL/GenBank/DDBJ databases">
        <title>Draft genome sequence of Algoriphagus confluentis.</title>
        <authorList>
            <person name="Takatani N."/>
            <person name="Hosokawa M."/>
            <person name="Sawabe T."/>
        </authorList>
    </citation>
    <scope>NUCLEOTIDE SEQUENCE [LARGE SCALE GENOMIC DNA]</scope>
    <source>
        <strain evidence="1 2">NBRC 111222</strain>
    </source>
</reference>
<comment type="caution">
    <text evidence="1">The sequence shown here is derived from an EMBL/GenBank/DDBJ whole genome shotgun (WGS) entry which is preliminary data.</text>
</comment>
<name>A0ABQ6PI77_9BACT</name>
<proteinExistence type="predicted"/>
<accession>A0ABQ6PI77</accession>
<protein>
    <submittedName>
        <fullName evidence="1">DUF2237 domain-containing protein</fullName>
    </submittedName>
</protein>
<dbReference type="Gene3D" id="3.30.56.110">
    <property type="entry name" value="Protein of unknown function DUF2237"/>
    <property type="match status" value="1"/>
</dbReference>
<dbReference type="PANTHER" id="PTHR37466:SF1">
    <property type="entry name" value="SLR1628 PROTEIN"/>
    <property type="match status" value="1"/>
</dbReference>
<dbReference type="EMBL" id="BTPD01000001">
    <property type="protein sequence ID" value="GMQ27619.1"/>
    <property type="molecule type" value="Genomic_DNA"/>
</dbReference>
<dbReference type="Proteomes" id="UP001338309">
    <property type="component" value="Unassembled WGS sequence"/>
</dbReference>
<dbReference type="InterPro" id="IPR018714">
    <property type="entry name" value="DUF2237"/>
</dbReference>
<dbReference type="Pfam" id="PF09996">
    <property type="entry name" value="DUF2237"/>
    <property type="match status" value="1"/>
</dbReference>
<dbReference type="PANTHER" id="PTHR37466">
    <property type="entry name" value="SLR1628 PROTEIN"/>
    <property type="match status" value="1"/>
</dbReference>